<dbReference type="InterPro" id="IPR003673">
    <property type="entry name" value="CoA-Trfase_fam_III"/>
</dbReference>
<proteinExistence type="predicted"/>
<dbReference type="Gene3D" id="3.40.50.10540">
    <property type="entry name" value="Crotonobetainyl-coa:carnitine coa-transferase, domain 1"/>
    <property type="match status" value="1"/>
</dbReference>
<dbReference type="AlphaFoldDB" id="A0A0F4V420"/>
<evidence type="ECO:0000313" key="3">
    <source>
        <dbReference type="Proteomes" id="UP000033400"/>
    </source>
</evidence>
<dbReference type="PANTHER" id="PTHR48207:SF4">
    <property type="entry name" value="BLL6097 PROTEIN"/>
    <property type="match status" value="1"/>
</dbReference>
<reference evidence="2 3" key="1">
    <citation type="submission" date="2015-03" db="EMBL/GenBank/DDBJ databases">
        <title>Comparative genomics of Pseudomonas insights into diversity of traits involved in vanlence and defense.</title>
        <authorList>
            <person name="Qin Y."/>
        </authorList>
    </citation>
    <scope>NUCLEOTIDE SEQUENCE [LARGE SCALE GENOMIC DNA]</scope>
    <source>
        <strain evidence="2 3">H24</strain>
    </source>
</reference>
<gene>
    <name evidence="2" type="ORF">VD17_22120</name>
</gene>
<dbReference type="SUPFAM" id="SSF89796">
    <property type="entry name" value="CoA-transferase family III (CaiB/BaiF)"/>
    <property type="match status" value="1"/>
</dbReference>
<accession>A0A0F4V420</accession>
<protein>
    <submittedName>
        <fullName evidence="2">CoA-transferase</fullName>
    </submittedName>
</protein>
<dbReference type="PANTHER" id="PTHR48207">
    <property type="entry name" value="SUCCINATE--HYDROXYMETHYLGLUTARATE COA-TRANSFERASE"/>
    <property type="match status" value="1"/>
</dbReference>
<comment type="caution">
    <text evidence="2">The sequence shown here is derived from an EMBL/GenBank/DDBJ whole genome shotgun (WGS) entry which is preliminary data.</text>
</comment>
<evidence type="ECO:0000313" key="2">
    <source>
        <dbReference type="EMBL" id="KJZ63459.1"/>
    </source>
</evidence>
<evidence type="ECO:0000256" key="1">
    <source>
        <dbReference type="ARBA" id="ARBA00022679"/>
    </source>
</evidence>
<name>A0A0F4V420_PSEFL</name>
<dbReference type="OrthoDB" id="9058532at2"/>
<dbReference type="GO" id="GO:0008410">
    <property type="term" value="F:CoA-transferase activity"/>
    <property type="evidence" value="ECO:0007669"/>
    <property type="project" value="TreeGrafter"/>
</dbReference>
<dbReference type="InterPro" id="IPR044855">
    <property type="entry name" value="CoA-Trfase_III_dom3_sf"/>
</dbReference>
<organism evidence="2 3">
    <name type="scientific">Pseudomonas fluorescens</name>
    <dbReference type="NCBI Taxonomy" id="294"/>
    <lineage>
        <taxon>Bacteria</taxon>
        <taxon>Pseudomonadati</taxon>
        <taxon>Pseudomonadota</taxon>
        <taxon>Gammaproteobacteria</taxon>
        <taxon>Pseudomonadales</taxon>
        <taxon>Pseudomonadaceae</taxon>
        <taxon>Pseudomonas</taxon>
    </lineage>
</organism>
<dbReference type="Pfam" id="PF02515">
    <property type="entry name" value="CoA_transf_3"/>
    <property type="match status" value="1"/>
</dbReference>
<dbReference type="EMBL" id="LACH01000053">
    <property type="protein sequence ID" value="KJZ63459.1"/>
    <property type="molecule type" value="Genomic_DNA"/>
</dbReference>
<dbReference type="InterPro" id="IPR050483">
    <property type="entry name" value="CoA-transferase_III_domain"/>
</dbReference>
<keyword evidence="1 2" id="KW-0808">Transferase</keyword>
<dbReference type="PATRIC" id="fig|294.133.peg.4262"/>
<dbReference type="Proteomes" id="UP000033400">
    <property type="component" value="Unassembled WGS sequence"/>
</dbReference>
<dbReference type="Gene3D" id="3.30.1540.10">
    <property type="entry name" value="formyl-coa transferase, domain 3"/>
    <property type="match status" value="1"/>
</dbReference>
<sequence>MSLSQQQKPLPLAGIRVIEFVHMVMGPTCGLVLADLGAEVIKVEPTPQGDNTRRLMGSGAGYWTTYNRNKKSFAVDLKTPEGIAAVKKLIATADVVTENFRPGTMEKLGLGYADVKAIKPDIIYSSMKGFLPGPYEHRTALDEVVQMMTGLAYMTGPVGQPLRAGASVNDVMGGMFSAISILAALLQRTQSAQGQFVQTGLFENSAFLVAQHMMQNVVTGAPVAPMPSRVSAWAIYDVFSCADEEQIFLGVVSDSQWKSFCEVFSFDAFGSDPQFASNNQRVAARQLILPKVRDCLAAMSKVEVMALCEKAGLPFSPIQRPQDMFEDKHLNDSGGMAQVTLPDGQSVNVPMLPFEMDGQRFGTRLNVPALGSHSDELLSELGYTPADIYALHSAGVIKSEA</sequence>
<dbReference type="InterPro" id="IPR023606">
    <property type="entry name" value="CoA-Trfase_III_dom_1_sf"/>
</dbReference>